<dbReference type="SUPFAM" id="SSF51556">
    <property type="entry name" value="Metallo-dependent hydrolases"/>
    <property type="match status" value="1"/>
</dbReference>
<evidence type="ECO:0000256" key="10">
    <source>
        <dbReference type="SAM" id="MobiDB-lite"/>
    </source>
</evidence>
<dbReference type="InterPro" id="IPR017593">
    <property type="entry name" value="Allantoinase"/>
</dbReference>
<comment type="cofactor">
    <cofactor evidence="2">
        <name>Zn(2+)</name>
        <dbReference type="ChEBI" id="CHEBI:29105"/>
    </cofactor>
</comment>
<dbReference type="Pfam" id="PF01979">
    <property type="entry name" value="Amidohydro_1"/>
    <property type="match status" value="1"/>
</dbReference>
<keyword evidence="9" id="KW-0862">Zinc</keyword>
<dbReference type="GO" id="GO:0005737">
    <property type="term" value="C:cytoplasm"/>
    <property type="evidence" value="ECO:0007669"/>
    <property type="project" value="TreeGrafter"/>
</dbReference>
<feature type="compositionally biased region" description="Polar residues" evidence="10">
    <location>
        <begin position="1"/>
        <end position="16"/>
    </location>
</feature>
<dbReference type="InterPro" id="IPR032466">
    <property type="entry name" value="Metal_Hydrolase"/>
</dbReference>
<comment type="caution">
    <text evidence="12">The sequence shown here is derived from an EMBL/GenBank/DDBJ whole genome shotgun (WGS) entry which is preliminary data.</text>
</comment>
<dbReference type="InterPro" id="IPR006680">
    <property type="entry name" value="Amidohydro-rel"/>
</dbReference>
<dbReference type="InterPro" id="IPR002195">
    <property type="entry name" value="Dihydroorotase_CS"/>
</dbReference>
<proteinExistence type="inferred from homology"/>
<protein>
    <recommendedName>
        <fullName evidence="6">allantoinase</fullName>
        <ecNumber evidence="6">3.5.2.5</ecNumber>
    </recommendedName>
</protein>
<dbReference type="SUPFAM" id="SSF51338">
    <property type="entry name" value="Composite domain of metallo-dependent hydrolases"/>
    <property type="match status" value="1"/>
</dbReference>
<evidence type="ECO:0000256" key="3">
    <source>
        <dbReference type="ARBA" id="ARBA00004968"/>
    </source>
</evidence>
<dbReference type="GO" id="GO:0000256">
    <property type="term" value="P:allantoin catabolic process"/>
    <property type="evidence" value="ECO:0007669"/>
    <property type="project" value="UniProtKB-UniPathway"/>
</dbReference>
<keyword evidence="7" id="KW-0479">Metal-binding</keyword>
<dbReference type="UniPathway" id="UPA00395">
    <property type="reaction ID" value="UER00653"/>
</dbReference>
<dbReference type="AlphaFoldDB" id="A0A8H3F930"/>
<comment type="subunit">
    <text evidence="5">Homotetramer.</text>
</comment>
<keyword evidence="8" id="KW-0378">Hydrolase</keyword>
<reference evidence="12" key="1">
    <citation type="submission" date="2021-03" db="EMBL/GenBank/DDBJ databases">
        <authorList>
            <person name="Tagirdzhanova G."/>
        </authorList>
    </citation>
    <scope>NUCLEOTIDE SEQUENCE</scope>
</reference>
<evidence type="ECO:0000259" key="11">
    <source>
        <dbReference type="Pfam" id="PF01979"/>
    </source>
</evidence>
<sequence length="529" mass="56904">MSSIANPTAGNTPENLSYSHSTTTSFSSVSSIEVEPLSVLVSSRALIQSTLLAASIVISQVTGKITAIHNEILPSSHFPPGTTYHDYSPLVLLPGLVDAHVHLNEPGRTEWEGFYTGTRAAAFGGVTTVVDMPLNAIPPTTTVANLQEKVAAAEGKCWVDVGFYGGLIPGNTHELVPLVKAGVRGFKGFLIDSGVPEFPAISSLDISKALITLSNEPTVIMFHAEMTPPITASVGDEVQTSEPPLAPTGPLTAYSTFLDSRPPSLETYAIEEIISLAHLAPTTPLHIVHLSAVEAIPILRAASRNNIQITAETCFHYLSFAAESIPDGDTRHKCCPPIRNKANQDALWTELLSPTSTITSIVSDHSPCTPELKILPTSVDLQAAPHARAGDFFESWGGISSVGLGLPILFTEMRSRQLCSGLLAETLERIVRWCAAATAEQVGLDHRKGRLEVGWDGDVIAFDPEAQWTVEKSGLLFRNKCSPYQGRRLRGVVRATWLRGWRVFDGGVFEGGKPRGELLLEPRVLKKTA</sequence>
<dbReference type="PROSITE" id="PS00482">
    <property type="entry name" value="DIHYDROOROTASE_1"/>
    <property type="match status" value="1"/>
</dbReference>
<evidence type="ECO:0000256" key="8">
    <source>
        <dbReference type="ARBA" id="ARBA00022801"/>
    </source>
</evidence>
<dbReference type="InterPro" id="IPR050138">
    <property type="entry name" value="DHOase/Allantoinase_Hydrolase"/>
</dbReference>
<dbReference type="Proteomes" id="UP000664169">
    <property type="component" value="Unassembled WGS sequence"/>
</dbReference>
<dbReference type="Gene3D" id="3.20.20.140">
    <property type="entry name" value="Metal-dependent hydrolases"/>
    <property type="match status" value="1"/>
</dbReference>
<dbReference type="EMBL" id="CAJPDQ010000012">
    <property type="protein sequence ID" value="CAF9917758.1"/>
    <property type="molecule type" value="Genomic_DNA"/>
</dbReference>
<evidence type="ECO:0000256" key="5">
    <source>
        <dbReference type="ARBA" id="ARBA00011881"/>
    </source>
</evidence>
<dbReference type="GO" id="GO:0008270">
    <property type="term" value="F:zinc ion binding"/>
    <property type="evidence" value="ECO:0007669"/>
    <property type="project" value="InterPro"/>
</dbReference>
<comment type="pathway">
    <text evidence="3">Nitrogen metabolism; (S)-allantoin degradation; allantoate from (S)-allantoin: step 1/1.</text>
</comment>
<feature type="domain" description="Amidohydrolase-related" evidence="11">
    <location>
        <begin position="91"/>
        <end position="173"/>
    </location>
</feature>
<evidence type="ECO:0000313" key="13">
    <source>
        <dbReference type="Proteomes" id="UP000664169"/>
    </source>
</evidence>
<name>A0A8H3F930_9LECA</name>
<keyword evidence="13" id="KW-1185">Reference proteome</keyword>
<accession>A0A8H3F930</accession>
<dbReference type="NCBIfam" id="TIGR03178">
    <property type="entry name" value="allantoinase"/>
    <property type="match status" value="1"/>
</dbReference>
<dbReference type="InterPro" id="IPR011059">
    <property type="entry name" value="Metal-dep_hydrolase_composite"/>
</dbReference>
<feature type="region of interest" description="Disordered" evidence="10">
    <location>
        <begin position="1"/>
        <end position="20"/>
    </location>
</feature>
<dbReference type="GO" id="GO:0050897">
    <property type="term" value="F:cobalt ion binding"/>
    <property type="evidence" value="ECO:0007669"/>
    <property type="project" value="InterPro"/>
</dbReference>
<comment type="catalytic activity">
    <reaction evidence="1">
        <text>(S)-allantoin + H2O = allantoate + H(+)</text>
        <dbReference type="Rhea" id="RHEA:17029"/>
        <dbReference type="ChEBI" id="CHEBI:15377"/>
        <dbReference type="ChEBI" id="CHEBI:15378"/>
        <dbReference type="ChEBI" id="CHEBI:15678"/>
        <dbReference type="ChEBI" id="CHEBI:17536"/>
        <dbReference type="EC" id="3.5.2.5"/>
    </reaction>
</comment>
<dbReference type="FunFam" id="3.20.20.140:FF:000032">
    <property type="entry name" value="Allantoinase Dal1"/>
    <property type="match status" value="1"/>
</dbReference>
<dbReference type="PANTHER" id="PTHR43668:SF2">
    <property type="entry name" value="ALLANTOINASE"/>
    <property type="match status" value="1"/>
</dbReference>
<gene>
    <name evidence="12" type="ORF">GOMPHAMPRED_001369</name>
</gene>
<comment type="similarity">
    <text evidence="4">Belongs to the metallo-dependent hydrolases superfamily. Allantoinase family.</text>
</comment>
<dbReference type="PANTHER" id="PTHR43668">
    <property type="entry name" value="ALLANTOINASE"/>
    <property type="match status" value="1"/>
</dbReference>
<organism evidence="12 13">
    <name type="scientific">Gomphillus americanus</name>
    <dbReference type="NCBI Taxonomy" id="1940652"/>
    <lineage>
        <taxon>Eukaryota</taxon>
        <taxon>Fungi</taxon>
        <taxon>Dikarya</taxon>
        <taxon>Ascomycota</taxon>
        <taxon>Pezizomycotina</taxon>
        <taxon>Lecanoromycetes</taxon>
        <taxon>OSLEUM clade</taxon>
        <taxon>Ostropomycetidae</taxon>
        <taxon>Ostropales</taxon>
        <taxon>Graphidaceae</taxon>
        <taxon>Gomphilloideae</taxon>
        <taxon>Gomphillus</taxon>
    </lineage>
</organism>
<evidence type="ECO:0000256" key="1">
    <source>
        <dbReference type="ARBA" id="ARBA00001756"/>
    </source>
</evidence>
<evidence type="ECO:0000256" key="7">
    <source>
        <dbReference type="ARBA" id="ARBA00022723"/>
    </source>
</evidence>
<evidence type="ECO:0000256" key="4">
    <source>
        <dbReference type="ARBA" id="ARBA00010368"/>
    </source>
</evidence>
<dbReference type="GO" id="GO:0006145">
    <property type="term" value="P:purine nucleobase catabolic process"/>
    <property type="evidence" value="ECO:0007669"/>
    <property type="project" value="TreeGrafter"/>
</dbReference>
<dbReference type="EC" id="3.5.2.5" evidence="6"/>
<evidence type="ECO:0000313" key="12">
    <source>
        <dbReference type="EMBL" id="CAF9917758.1"/>
    </source>
</evidence>
<evidence type="ECO:0000256" key="2">
    <source>
        <dbReference type="ARBA" id="ARBA00001947"/>
    </source>
</evidence>
<evidence type="ECO:0000256" key="9">
    <source>
        <dbReference type="ARBA" id="ARBA00022833"/>
    </source>
</evidence>
<evidence type="ECO:0000256" key="6">
    <source>
        <dbReference type="ARBA" id="ARBA00012863"/>
    </source>
</evidence>
<dbReference type="GO" id="GO:0004038">
    <property type="term" value="F:allantoinase activity"/>
    <property type="evidence" value="ECO:0007669"/>
    <property type="project" value="UniProtKB-EC"/>
</dbReference>
<dbReference type="OrthoDB" id="10258955at2759"/>